<dbReference type="AlphaFoldDB" id="K7ZEJ7"/>
<dbReference type="InterPro" id="IPR016125">
    <property type="entry name" value="Peptidase_C15-like"/>
</dbReference>
<dbReference type="RefSeq" id="WP_015090017.1">
    <property type="nucleotide sequence ID" value="NC_019567.1"/>
</dbReference>
<reference evidence="7 8" key="1">
    <citation type="journal article" date="2012" name="BMC Genomics">
        <title>Genome analysis of a simultaneously predatory and prey-independent, novel Bdellovibrio bacteriovorus from the River Tiber, supports in silico predictions of both ancient and recent lateral gene transfer from diverse bacteria.</title>
        <authorList>
            <person name="Hobley L."/>
            <person name="Lerner T.R."/>
            <person name="Williams L.E."/>
            <person name="Lambert C."/>
            <person name="Till R."/>
            <person name="Milner D.S."/>
            <person name="Basford S.M."/>
            <person name="Capeness M.J."/>
            <person name="Fenton A.K."/>
            <person name="Atterbury R.J."/>
            <person name="Harris M.A."/>
            <person name="Sockett R.E."/>
        </authorList>
    </citation>
    <scope>NUCLEOTIDE SEQUENCE [LARGE SCALE GENOMIC DNA]</scope>
    <source>
        <strain evidence="7 8">Tiberius</strain>
    </source>
</reference>
<dbReference type="KEGG" id="bbat:Bdt_0841"/>
<dbReference type="EC" id="3.4.19.3" evidence="6"/>
<comment type="catalytic activity">
    <reaction evidence="6">
        <text>Release of an N-terminal pyroglutamyl group from a polypeptide, the second amino acid generally not being Pro.</text>
        <dbReference type="EC" id="3.4.19.3"/>
    </reaction>
</comment>
<dbReference type="GO" id="GO:0016920">
    <property type="term" value="F:pyroglutamyl-peptidase activity"/>
    <property type="evidence" value="ECO:0007669"/>
    <property type="project" value="UniProtKB-EC"/>
</dbReference>
<dbReference type="GO" id="GO:0005829">
    <property type="term" value="C:cytosol"/>
    <property type="evidence" value="ECO:0007669"/>
    <property type="project" value="InterPro"/>
</dbReference>
<evidence type="ECO:0000313" key="7">
    <source>
        <dbReference type="EMBL" id="AFY00542.1"/>
    </source>
</evidence>
<dbReference type="PRINTS" id="PR00706">
    <property type="entry name" value="PYROGLUPTASE"/>
</dbReference>
<dbReference type="HOGENOM" id="CLU_043960_4_0_7"/>
<evidence type="ECO:0000256" key="5">
    <source>
        <dbReference type="ARBA" id="ARBA00022807"/>
    </source>
</evidence>
<evidence type="ECO:0000256" key="2">
    <source>
        <dbReference type="ARBA" id="ARBA00022490"/>
    </source>
</evidence>
<dbReference type="SUPFAM" id="SSF53182">
    <property type="entry name" value="Pyrrolidone carboxyl peptidase (pyroglutamate aminopeptidase)"/>
    <property type="match status" value="1"/>
</dbReference>
<comment type="similarity">
    <text evidence="1">Belongs to the peptidase C15 family.</text>
</comment>
<proteinExistence type="inferred from homology"/>
<evidence type="ECO:0000256" key="4">
    <source>
        <dbReference type="ARBA" id="ARBA00022801"/>
    </source>
</evidence>
<organism evidence="7 8">
    <name type="scientific">Bdellovibrio bacteriovorus str. Tiberius</name>
    <dbReference type="NCBI Taxonomy" id="1069642"/>
    <lineage>
        <taxon>Bacteria</taxon>
        <taxon>Pseudomonadati</taxon>
        <taxon>Bdellovibrionota</taxon>
        <taxon>Bdellovibrionia</taxon>
        <taxon>Bdellovibrionales</taxon>
        <taxon>Pseudobdellovibrionaceae</taxon>
        <taxon>Bdellovibrio</taxon>
    </lineage>
</organism>
<dbReference type="EMBL" id="CP002930">
    <property type="protein sequence ID" value="AFY00542.1"/>
    <property type="molecule type" value="Genomic_DNA"/>
</dbReference>
<dbReference type="Proteomes" id="UP000010074">
    <property type="component" value="Chromosome"/>
</dbReference>
<dbReference type="OrthoDB" id="5291786at2"/>
<dbReference type="PANTHER" id="PTHR23402">
    <property type="entry name" value="PROTEASE FAMILY C15 PYROGLUTAMYL-PEPTIDASE I-RELATED"/>
    <property type="match status" value="1"/>
</dbReference>
<evidence type="ECO:0000313" key="8">
    <source>
        <dbReference type="Proteomes" id="UP000010074"/>
    </source>
</evidence>
<feature type="active site" evidence="6">
    <location>
        <position position="145"/>
    </location>
</feature>
<name>K7ZEJ7_BDEBC</name>
<protein>
    <recommendedName>
        <fullName evidence="6">Pyroglutamyl-peptidase I</fullName>
        <ecNumber evidence="6">3.4.19.3</ecNumber>
    </recommendedName>
</protein>
<dbReference type="PROSITE" id="PS01334">
    <property type="entry name" value="PYRASE_CYS"/>
    <property type="match status" value="1"/>
</dbReference>
<keyword evidence="3" id="KW-0645">Protease</keyword>
<keyword evidence="4" id="KW-0378">Hydrolase</keyword>
<dbReference type="PANTHER" id="PTHR23402:SF1">
    <property type="entry name" value="PYROGLUTAMYL-PEPTIDASE I"/>
    <property type="match status" value="1"/>
</dbReference>
<dbReference type="PATRIC" id="fig|1069642.3.peg.827"/>
<accession>K7ZEJ7</accession>
<keyword evidence="5" id="KW-0788">Thiol protease</keyword>
<keyword evidence="2" id="KW-0963">Cytoplasm</keyword>
<dbReference type="InterPro" id="IPR036440">
    <property type="entry name" value="Peptidase_C15-like_sf"/>
</dbReference>
<evidence type="ECO:0000256" key="1">
    <source>
        <dbReference type="ARBA" id="ARBA00006641"/>
    </source>
</evidence>
<dbReference type="CDD" id="cd00501">
    <property type="entry name" value="Peptidase_C15"/>
    <property type="match status" value="1"/>
</dbReference>
<dbReference type="Pfam" id="PF01470">
    <property type="entry name" value="Peptidase_C15"/>
    <property type="match status" value="1"/>
</dbReference>
<sequence>MKKKKILLTGFEPFLGEPINPSQILLENIKRDLTFGDQVHTLLLPVSFAKAPRLVAAAMAMQTYDVVLMLGQAGGRKNICLERVGLNWNETEKPDEDGSTPVRGNISPEAPSALFTTAPIEQWMQLLQEHQIPVEISLSAGGYVCNNVYFKTLQVLGSSPEIVACFIHVPYLPEQVEGKADRPASMELETMLKAVKTIIGSILERS</sequence>
<dbReference type="GO" id="GO:0006508">
    <property type="term" value="P:proteolysis"/>
    <property type="evidence" value="ECO:0007669"/>
    <property type="project" value="UniProtKB-KW"/>
</dbReference>
<dbReference type="STRING" id="1069642.Bdt_0841"/>
<dbReference type="InterPro" id="IPR033694">
    <property type="entry name" value="PGPEP1_Cys_AS"/>
</dbReference>
<evidence type="ECO:0000256" key="6">
    <source>
        <dbReference type="PROSITE-ProRule" id="PRU10077"/>
    </source>
</evidence>
<dbReference type="Gene3D" id="3.40.630.20">
    <property type="entry name" value="Peptidase C15, pyroglutamyl peptidase I-like"/>
    <property type="match status" value="1"/>
</dbReference>
<gene>
    <name evidence="7" type="primary">pcp</name>
    <name evidence="7" type="ORF">Bdt_0841</name>
</gene>
<dbReference type="InterPro" id="IPR000816">
    <property type="entry name" value="Peptidase_C15"/>
</dbReference>
<dbReference type="PIRSF" id="PIRSF015592">
    <property type="entry name" value="Prld-crbxl_pptds"/>
    <property type="match status" value="1"/>
</dbReference>
<evidence type="ECO:0000256" key="3">
    <source>
        <dbReference type="ARBA" id="ARBA00022670"/>
    </source>
</evidence>